<feature type="transmembrane region" description="Helical" evidence="1">
    <location>
        <begin position="76"/>
        <end position="99"/>
    </location>
</feature>
<name>A0A2G5SQL9_9PELO</name>
<dbReference type="Proteomes" id="UP000230233">
    <property type="component" value="Chromosome X"/>
</dbReference>
<keyword evidence="3" id="KW-1185">Reference proteome</keyword>
<keyword evidence="1" id="KW-1133">Transmembrane helix</keyword>
<dbReference type="OrthoDB" id="10496294at2759"/>
<reference evidence="3" key="1">
    <citation type="submission" date="2017-10" db="EMBL/GenBank/DDBJ databases">
        <title>Rapid genome shrinkage in a self-fertile nematode reveals novel sperm competition proteins.</title>
        <authorList>
            <person name="Yin D."/>
            <person name="Schwarz E.M."/>
            <person name="Thomas C.G."/>
            <person name="Felde R.L."/>
            <person name="Korf I.F."/>
            <person name="Cutter A.D."/>
            <person name="Schartner C.M."/>
            <person name="Ralston E.J."/>
            <person name="Meyer B.J."/>
            <person name="Haag E.S."/>
        </authorList>
    </citation>
    <scope>NUCLEOTIDE SEQUENCE [LARGE SCALE GENOMIC DNA]</scope>
    <source>
        <strain evidence="3">JU1422</strain>
    </source>
</reference>
<keyword evidence="1" id="KW-0472">Membrane</keyword>
<sequence>MGTDHSDSEKETDELLSSEDYYNSWEKERELRLIEEKQLKMLDEALHAASRTILRQEDMYRKIKPAMDCRRLENSWLRLVLAALVIVNATWILSSFISITGL</sequence>
<dbReference type="AlphaFoldDB" id="A0A2G5SQL9"/>
<protein>
    <submittedName>
        <fullName evidence="2">Uncharacterized protein</fullName>
    </submittedName>
</protein>
<comment type="caution">
    <text evidence="2">The sequence shown here is derived from an EMBL/GenBank/DDBJ whole genome shotgun (WGS) entry which is preliminary data.</text>
</comment>
<evidence type="ECO:0000256" key="1">
    <source>
        <dbReference type="SAM" id="Phobius"/>
    </source>
</evidence>
<evidence type="ECO:0000313" key="3">
    <source>
        <dbReference type="Proteomes" id="UP000230233"/>
    </source>
</evidence>
<dbReference type="EMBL" id="PDUG01000006">
    <property type="protein sequence ID" value="PIC17262.1"/>
    <property type="molecule type" value="Genomic_DNA"/>
</dbReference>
<keyword evidence="1" id="KW-0812">Transmembrane</keyword>
<organism evidence="2 3">
    <name type="scientific">Caenorhabditis nigoni</name>
    <dbReference type="NCBI Taxonomy" id="1611254"/>
    <lineage>
        <taxon>Eukaryota</taxon>
        <taxon>Metazoa</taxon>
        <taxon>Ecdysozoa</taxon>
        <taxon>Nematoda</taxon>
        <taxon>Chromadorea</taxon>
        <taxon>Rhabditida</taxon>
        <taxon>Rhabditina</taxon>
        <taxon>Rhabditomorpha</taxon>
        <taxon>Rhabditoidea</taxon>
        <taxon>Rhabditidae</taxon>
        <taxon>Peloderinae</taxon>
        <taxon>Caenorhabditis</taxon>
    </lineage>
</organism>
<proteinExistence type="predicted"/>
<evidence type="ECO:0000313" key="2">
    <source>
        <dbReference type="EMBL" id="PIC17262.1"/>
    </source>
</evidence>
<accession>A0A2G5SQL9</accession>
<gene>
    <name evidence="2" type="primary">Cnig_chr_X.g23565</name>
    <name evidence="2" type="ORF">B9Z55_023565</name>
</gene>